<reference evidence="12 13" key="1">
    <citation type="submission" date="2017-04" db="EMBL/GenBank/DDBJ databases">
        <authorList>
            <person name="Afonso C.L."/>
            <person name="Miller P.J."/>
            <person name="Scott M.A."/>
            <person name="Spackman E."/>
            <person name="Goraichik I."/>
            <person name="Dimitrov K.M."/>
            <person name="Suarez D.L."/>
            <person name="Swayne D.E."/>
        </authorList>
    </citation>
    <scope>NUCLEOTIDE SEQUENCE [LARGE SCALE GENOMIC DNA]</scope>
    <source>
        <strain evidence="12 13">DSM 12555</strain>
    </source>
</reference>
<dbReference type="InterPro" id="IPR005467">
    <property type="entry name" value="His_kinase_dom"/>
</dbReference>
<dbReference type="STRING" id="1121291.SAMN02745134_01253"/>
<evidence type="ECO:0000256" key="2">
    <source>
        <dbReference type="ARBA" id="ARBA00012438"/>
    </source>
</evidence>
<keyword evidence="7" id="KW-0067">ATP-binding</keyword>
<keyword evidence="4" id="KW-0808">Transferase</keyword>
<dbReference type="InterPro" id="IPR004358">
    <property type="entry name" value="Sig_transdc_His_kin-like_C"/>
</dbReference>
<dbReference type="GO" id="GO:0004673">
    <property type="term" value="F:protein histidine kinase activity"/>
    <property type="evidence" value="ECO:0007669"/>
    <property type="project" value="UniProtKB-EC"/>
</dbReference>
<feature type="transmembrane region" description="Helical" evidence="10">
    <location>
        <begin position="123"/>
        <end position="146"/>
    </location>
</feature>
<evidence type="ECO:0000256" key="8">
    <source>
        <dbReference type="ARBA" id="ARBA00023012"/>
    </source>
</evidence>
<evidence type="ECO:0000256" key="10">
    <source>
        <dbReference type="SAM" id="Phobius"/>
    </source>
</evidence>
<dbReference type="PROSITE" id="PS50109">
    <property type="entry name" value="HIS_KIN"/>
    <property type="match status" value="1"/>
</dbReference>
<dbReference type="PANTHER" id="PTHR43065">
    <property type="entry name" value="SENSOR HISTIDINE KINASE"/>
    <property type="match status" value="1"/>
</dbReference>
<keyword evidence="5" id="KW-0547">Nucleotide-binding</keyword>
<feature type="domain" description="Histidine kinase" evidence="11">
    <location>
        <begin position="255"/>
        <end position="422"/>
    </location>
</feature>
<dbReference type="EMBL" id="FWXH01000003">
    <property type="protein sequence ID" value="SMC21347.1"/>
    <property type="molecule type" value="Genomic_DNA"/>
</dbReference>
<protein>
    <recommendedName>
        <fullName evidence="2">histidine kinase</fullName>
        <ecNumber evidence="2">2.7.13.3</ecNumber>
    </recommendedName>
</protein>
<keyword evidence="10" id="KW-0812">Transmembrane</keyword>
<evidence type="ECO:0000256" key="4">
    <source>
        <dbReference type="ARBA" id="ARBA00022679"/>
    </source>
</evidence>
<feature type="transmembrane region" description="Helical" evidence="10">
    <location>
        <begin position="158"/>
        <end position="179"/>
    </location>
</feature>
<feature type="transmembrane region" description="Helical" evidence="10">
    <location>
        <begin position="191"/>
        <end position="210"/>
    </location>
</feature>
<evidence type="ECO:0000256" key="3">
    <source>
        <dbReference type="ARBA" id="ARBA00022553"/>
    </source>
</evidence>
<dbReference type="RefSeq" id="WP_084114751.1">
    <property type="nucleotide sequence ID" value="NZ_FWXH01000003.1"/>
</dbReference>
<dbReference type="Proteomes" id="UP000192468">
    <property type="component" value="Unassembled WGS sequence"/>
</dbReference>
<organism evidence="12 13">
    <name type="scientific">Clostridium acidisoli DSM 12555</name>
    <dbReference type="NCBI Taxonomy" id="1121291"/>
    <lineage>
        <taxon>Bacteria</taxon>
        <taxon>Bacillati</taxon>
        <taxon>Bacillota</taxon>
        <taxon>Clostridia</taxon>
        <taxon>Eubacteriales</taxon>
        <taxon>Clostridiaceae</taxon>
        <taxon>Clostridium</taxon>
    </lineage>
</organism>
<keyword evidence="8" id="KW-0902">Two-component regulatory system</keyword>
<dbReference type="InterPro" id="IPR003594">
    <property type="entry name" value="HATPase_dom"/>
</dbReference>
<dbReference type="OrthoDB" id="1677679at2"/>
<dbReference type="Gene3D" id="3.30.565.10">
    <property type="entry name" value="Histidine kinase-like ATPase, C-terminal domain"/>
    <property type="match status" value="1"/>
</dbReference>
<dbReference type="EC" id="2.7.13.3" evidence="2"/>
<feature type="transmembrane region" description="Helical" evidence="10">
    <location>
        <begin position="58"/>
        <end position="77"/>
    </location>
</feature>
<feature type="coiled-coil region" evidence="9">
    <location>
        <begin position="207"/>
        <end position="237"/>
    </location>
</feature>
<proteinExistence type="predicted"/>
<feature type="transmembrane region" description="Helical" evidence="10">
    <location>
        <begin position="84"/>
        <end position="103"/>
    </location>
</feature>
<dbReference type="GO" id="GO:0005524">
    <property type="term" value="F:ATP binding"/>
    <property type="evidence" value="ECO:0007669"/>
    <property type="project" value="UniProtKB-KW"/>
</dbReference>
<evidence type="ECO:0000256" key="5">
    <source>
        <dbReference type="ARBA" id="ARBA00022741"/>
    </source>
</evidence>
<accession>A0A1W1XBT8</accession>
<dbReference type="InterPro" id="IPR036890">
    <property type="entry name" value="HATPase_C_sf"/>
</dbReference>
<keyword evidence="3" id="KW-0597">Phosphoprotein</keyword>
<evidence type="ECO:0000259" key="11">
    <source>
        <dbReference type="PROSITE" id="PS50109"/>
    </source>
</evidence>
<gene>
    <name evidence="12" type="ORF">SAMN02745134_01253</name>
</gene>
<evidence type="ECO:0000313" key="12">
    <source>
        <dbReference type="EMBL" id="SMC21347.1"/>
    </source>
</evidence>
<dbReference type="GO" id="GO:0000160">
    <property type="term" value="P:phosphorelay signal transduction system"/>
    <property type="evidence" value="ECO:0007669"/>
    <property type="project" value="UniProtKB-KW"/>
</dbReference>
<evidence type="ECO:0000313" key="13">
    <source>
        <dbReference type="Proteomes" id="UP000192468"/>
    </source>
</evidence>
<evidence type="ECO:0000256" key="6">
    <source>
        <dbReference type="ARBA" id="ARBA00022777"/>
    </source>
</evidence>
<comment type="catalytic activity">
    <reaction evidence="1">
        <text>ATP + protein L-histidine = ADP + protein N-phospho-L-histidine.</text>
        <dbReference type="EC" id="2.7.13.3"/>
    </reaction>
</comment>
<dbReference type="SMART" id="SM00387">
    <property type="entry name" value="HATPase_c"/>
    <property type="match status" value="1"/>
</dbReference>
<keyword evidence="10" id="KW-1133">Transmembrane helix</keyword>
<dbReference type="Pfam" id="PF02518">
    <property type="entry name" value="HATPase_c"/>
    <property type="match status" value="1"/>
</dbReference>
<feature type="transmembrane region" description="Helical" evidence="10">
    <location>
        <begin position="34"/>
        <end position="52"/>
    </location>
</feature>
<dbReference type="PRINTS" id="PR00344">
    <property type="entry name" value="BCTRLSENSOR"/>
</dbReference>
<name>A0A1W1XBT8_9CLOT</name>
<dbReference type="PANTHER" id="PTHR43065:SF10">
    <property type="entry name" value="PEROXIDE STRESS-ACTIVATED HISTIDINE KINASE MAK3"/>
    <property type="match status" value="1"/>
</dbReference>
<keyword evidence="9" id="KW-0175">Coiled coil</keyword>
<evidence type="ECO:0000256" key="7">
    <source>
        <dbReference type="ARBA" id="ARBA00022840"/>
    </source>
</evidence>
<evidence type="ECO:0000256" key="1">
    <source>
        <dbReference type="ARBA" id="ARBA00000085"/>
    </source>
</evidence>
<keyword evidence="13" id="KW-1185">Reference proteome</keyword>
<sequence>MLLKICDILNTVCQSILFSWICYNITSKNNRISIMKSYILSVLIFLIVFIFTNSNLNIPFANFLMAVFILLSIVLFYRKSILDAFLGFGLAYSVIAISAYFLVTFYQNVLAKFNFEIPGDVQLFTFVYIPIFIIYIFVYILRNWIFNSFIFVRNLKHSFIFIFFIDFGLIFLDTLHMEWTTQPMGIIFKSILYFLGFVTLVFMSIYFATLNDKLKELELLNNALNEKNTELRKIKHDYGSEISCLYGLYKLGKFDRIGELLKSIVDKNQAINSGVKLNTQINPLVSSVLDLGAREGLNIIVFDNGDYKNLNITDNDLLKVLFNIVKNAIDALEGTNNPTIKYKSYNSYSGIVITVSNNGPQIPEDVKKRIFELGYSTKENTNLDRGYGLSIVIDIIKTCGGKIIVNSDAHKTQFKIEIPYKNS</sequence>
<evidence type="ECO:0000256" key="9">
    <source>
        <dbReference type="SAM" id="Coils"/>
    </source>
</evidence>
<dbReference type="SUPFAM" id="SSF55874">
    <property type="entry name" value="ATPase domain of HSP90 chaperone/DNA topoisomerase II/histidine kinase"/>
    <property type="match status" value="1"/>
</dbReference>
<dbReference type="AlphaFoldDB" id="A0A1W1XBT8"/>
<keyword evidence="6 12" id="KW-0418">Kinase</keyword>
<keyword evidence="10" id="KW-0472">Membrane</keyword>